<gene>
    <name evidence="1" type="ORF">WL73_06230</name>
</gene>
<dbReference type="AlphaFoldDB" id="A0A107GBG3"/>
<comment type="caution">
    <text evidence="1">The sequence shown here is derived from an EMBL/GenBank/DDBJ whole genome shotgun (WGS) entry which is preliminary data.</text>
</comment>
<organism evidence="1 2">
    <name type="scientific">Burkholderia ubonensis</name>
    <dbReference type="NCBI Taxonomy" id="101571"/>
    <lineage>
        <taxon>Bacteria</taxon>
        <taxon>Pseudomonadati</taxon>
        <taxon>Pseudomonadota</taxon>
        <taxon>Betaproteobacteria</taxon>
        <taxon>Burkholderiales</taxon>
        <taxon>Burkholderiaceae</taxon>
        <taxon>Burkholderia</taxon>
        <taxon>Burkholderia cepacia complex</taxon>
    </lineage>
</organism>
<name>A0A107GBG3_9BURK</name>
<accession>A0A107GBG3</accession>
<sequence>MDRLSRRRRWLVRLRRRRCWRRWFAWFCRRRWFIHEARGKRGVTIASRRLSQNFLVLLEYKLPPTLVRQIVGIPFLEGIGHHLRSFVILDYENTRPKTVLSLRARAPKCLIEPVERTIIAFITALLRNDWAKWALTANYSYHFAPCRVIPFEAVLGITHATMIDMDFADESTTTALVISGIFHLGSIAVTPFKQVFVSDFDLSTVSNEVETKFGIVEITLKTNPTVNAPFCFDNVAAWTASRTVFLAGGESAHAMSTIEARRQFYIDMLDGLCDGTIGECDSSLFAPDAMPAR</sequence>
<dbReference type="EMBL" id="LPIX01000025">
    <property type="protein sequence ID" value="KWE08811.1"/>
    <property type="molecule type" value="Genomic_DNA"/>
</dbReference>
<reference evidence="1 2" key="1">
    <citation type="submission" date="2015-11" db="EMBL/GenBank/DDBJ databases">
        <title>Expanding the genomic diversity of Burkholderia species for the development of highly accurate diagnostics.</title>
        <authorList>
            <person name="Sahl J."/>
            <person name="Keim P."/>
            <person name="Wagner D."/>
        </authorList>
    </citation>
    <scope>NUCLEOTIDE SEQUENCE [LARGE SCALE GENOMIC DNA]</scope>
    <source>
        <strain evidence="1 2">MSMB2167WGS</strain>
    </source>
</reference>
<protein>
    <submittedName>
        <fullName evidence="1">Uncharacterized protein</fullName>
    </submittedName>
</protein>
<evidence type="ECO:0000313" key="1">
    <source>
        <dbReference type="EMBL" id="KWE08811.1"/>
    </source>
</evidence>
<dbReference type="Proteomes" id="UP000062998">
    <property type="component" value="Unassembled WGS sequence"/>
</dbReference>
<evidence type="ECO:0000313" key="2">
    <source>
        <dbReference type="Proteomes" id="UP000062998"/>
    </source>
</evidence>
<proteinExistence type="predicted"/>